<gene>
    <name evidence="1" type="ORF">Amon02_000078200</name>
</gene>
<sequence length="168" mass="19150">MITWLEEGKKLYNTSQNKVERDKSGDNSKFQLILLQQAVLKLYEYKVSHDKYEQALKLYKNATTIGYVGRTYSKSAVIEANETINLESEKAQVETCLSSEKKKDSDKVSLNVSSQDDAKADLRALERKLGFKNGELLEIIGSDDNGFKNFIGEEKYRNLITNLVLIQQ</sequence>
<dbReference type="EMBL" id="BSXS01000312">
    <property type="protein sequence ID" value="GME71948.1"/>
    <property type="molecule type" value="Genomic_DNA"/>
</dbReference>
<proteinExistence type="predicted"/>
<accession>A0ACB5SSY2</accession>
<keyword evidence="2" id="KW-1185">Reference proteome</keyword>
<reference evidence="1" key="1">
    <citation type="submission" date="2023-04" db="EMBL/GenBank/DDBJ databases">
        <title>Ambrosiozyma monospora NBRC 10751.</title>
        <authorList>
            <person name="Ichikawa N."/>
            <person name="Sato H."/>
            <person name="Tonouchi N."/>
        </authorList>
    </citation>
    <scope>NUCLEOTIDE SEQUENCE</scope>
    <source>
        <strain evidence="1">NBRC 10751</strain>
    </source>
</reference>
<organism evidence="1 2">
    <name type="scientific">Ambrosiozyma monospora</name>
    <name type="common">Yeast</name>
    <name type="synonym">Endomycopsis monosporus</name>
    <dbReference type="NCBI Taxonomy" id="43982"/>
    <lineage>
        <taxon>Eukaryota</taxon>
        <taxon>Fungi</taxon>
        <taxon>Dikarya</taxon>
        <taxon>Ascomycota</taxon>
        <taxon>Saccharomycotina</taxon>
        <taxon>Pichiomycetes</taxon>
        <taxon>Pichiales</taxon>
        <taxon>Pichiaceae</taxon>
        <taxon>Ambrosiozyma</taxon>
    </lineage>
</organism>
<comment type="caution">
    <text evidence="1">The sequence shown here is derived from an EMBL/GenBank/DDBJ whole genome shotgun (WGS) entry which is preliminary data.</text>
</comment>
<evidence type="ECO:0000313" key="2">
    <source>
        <dbReference type="Proteomes" id="UP001165064"/>
    </source>
</evidence>
<protein>
    <submittedName>
        <fullName evidence="1">Unnamed protein product</fullName>
    </submittedName>
</protein>
<name>A0ACB5SSY2_AMBMO</name>
<dbReference type="Proteomes" id="UP001165064">
    <property type="component" value="Unassembled WGS sequence"/>
</dbReference>
<evidence type="ECO:0000313" key="1">
    <source>
        <dbReference type="EMBL" id="GME71948.1"/>
    </source>
</evidence>